<keyword evidence="3" id="KW-1185">Reference proteome</keyword>
<keyword evidence="1" id="KW-0812">Transmembrane</keyword>
<gene>
    <name evidence="2" type="ORF">ACCAA_580046</name>
</gene>
<reference evidence="3" key="1">
    <citation type="submission" date="2016-06" db="EMBL/GenBank/DDBJ databases">
        <authorList>
            <person name="McIlroy S.J."/>
            <person name="Karst S.M."/>
            <person name="Albertsen M."/>
        </authorList>
    </citation>
    <scope>NUCLEOTIDE SEQUENCE [LARGE SCALE GENOMIC DNA]</scope>
</reference>
<dbReference type="EMBL" id="FLQX01000136">
    <property type="protein sequence ID" value="SBT08570.1"/>
    <property type="molecule type" value="Genomic_DNA"/>
</dbReference>
<sequence>MNAVELSIYHWLIIAAFIGVVIWAFGRKRKARFEEDARIPFEDGKD</sequence>
<accession>A0A1A8XU28</accession>
<name>A0A1A8XU28_9PROT</name>
<dbReference type="AlphaFoldDB" id="A0A1A8XU28"/>
<evidence type="ECO:0000256" key="1">
    <source>
        <dbReference type="SAM" id="Phobius"/>
    </source>
</evidence>
<dbReference type="CDD" id="cd01324">
    <property type="entry name" value="cbb3_Oxidase_CcoQ"/>
    <property type="match status" value="1"/>
</dbReference>
<dbReference type="Pfam" id="PF05545">
    <property type="entry name" value="FixQ"/>
    <property type="match status" value="1"/>
</dbReference>
<dbReference type="STRING" id="1860102.ACCAA_580046"/>
<dbReference type="InterPro" id="IPR008621">
    <property type="entry name" value="Cbb3-typ_cyt_oxidase_comp"/>
</dbReference>
<proteinExistence type="predicted"/>
<feature type="transmembrane region" description="Helical" evidence="1">
    <location>
        <begin position="6"/>
        <end position="25"/>
    </location>
</feature>
<organism evidence="2 3">
    <name type="scientific">Candidatus Accumulibacter aalborgensis</name>
    <dbReference type="NCBI Taxonomy" id="1860102"/>
    <lineage>
        <taxon>Bacteria</taxon>
        <taxon>Pseudomonadati</taxon>
        <taxon>Pseudomonadota</taxon>
        <taxon>Betaproteobacteria</taxon>
        <taxon>Candidatus Accumulibacter</taxon>
    </lineage>
</organism>
<keyword evidence="1" id="KW-1133">Transmembrane helix</keyword>
<keyword evidence="1" id="KW-0472">Membrane</keyword>
<evidence type="ECO:0000313" key="2">
    <source>
        <dbReference type="EMBL" id="SBT08570.1"/>
    </source>
</evidence>
<protein>
    <submittedName>
        <fullName evidence="2">Cbb3-type cytochrome oxidase component</fullName>
    </submittedName>
</protein>
<evidence type="ECO:0000313" key="3">
    <source>
        <dbReference type="Proteomes" id="UP000199169"/>
    </source>
</evidence>
<dbReference type="Proteomes" id="UP000199169">
    <property type="component" value="Unassembled WGS sequence"/>
</dbReference>